<reference evidence="1" key="1">
    <citation type="submission" date="2020-05" db="EMBL/GenBank/DDBJ databases">
        <title>Phylogenomic resolution of chytrid fungi.</title>
        <authorList>
            <person name="Stajich J.E."/>
            <person name="Amses K."/>
            <person name="Simmons R."/>
            <person name="Seto K."/>
            <person name="Myers J."/>
            <person name="Bonds A."/>
            <person name="Quandt C.A."/>
            <person name="Barry K."/>
            <person name="Liu P."/>
            <person name="Grigoriev I."/>
            <person name="Longcore J.E."/>
            <person name="James T.Y."/>
        </authorList>
    </citation>
    <scope>NUCLEOTIDE SEQUENCE</scope>
    <source>
        <strain evidence="1">JEL0476</strain>
    </source>
</reference>
<evidence type="ECO:0000313" key="1">
    <source>
        <dbReference type="EMBL" id="KAJ3200780.1"/>
    </source>
</evidence>
<dbReference type="AlphaFoldDB" id="A0AAD5TT92"/>
<evidence type="ECO:0000313" key="2">
    <source>
        <dbReference type="Proteomes" id="UP001211065"/>
    </source>
</evidence>
<dbReference type="EMBL" id="JADGJW010001838">
    <property type="protein sequence ID" value="KAJ3200780.1"/>
    <property type="molecule type" value="Genomic_DNA"/>
</dbReference>
<feature type="non-terminal residue" evidence="1">
    <location>
        <position position="77"/>
    </location>
</feature>
<protein>
    <submittedName>
        <fullName evidence="1">Uncharacterized protein</fullName>
    </submittedName>
</protein>
<comment type="caution">
    <text evidence="1">The sequence shown here is derived from an EMBL/GenBank/DDBJ whole genome shotgun (WGS) entry which is preliminary data.</text>
</comment>
<proteinExistence type="predicted"/>
<name>A0AAD5TT92_9FUNG</name>
<organism evidence="1 2">
    <name type="scientific">Clydaea vesicula</name>
    <dbReference type="NCBI Taxonomy" id="447962"/>
    <lineage>
        <taxon>Eukaryota</taxon>
        <taxon>Fungi</taxon>
        <taxon>Fungi incertae sedis</taxon>
        <taxon>Chytridiomycota</taxon>
        <taxon>Chytridiomycota incertae sedis</taxon>
        <taxon>Chytridiomycetes</taxon>
        <taxon>Lobulomycetales</taxon>
        <taxon>Lobulomycetaceae</taxon>
        <taxon>Clydaea</taxon>
    </lineage>
</organism>
<keyword evidence="2" id="KW-1185">Reference proteome</keyword>
<gene>
    <name evidence="1" type="ORF">HK099_002516</name>
</gene>
<dbReference type="Proteomes" id="UP001211065">
    <property type="component" value="Unassembled WGS sequence"/>
</dbReference>
<accession>A0AAD5TT92</accession>
<sequence length="77" mass="9120">MSIEEVLEHKISKKEEKTKKIKILMQSFWHGVTPSEQKMINLVTENNRKLKKKGSWNDDDDTCLKKKRGKKEFLSKT</sequence>